<proteinExistence type="predicted"/>
<feature type="transmembrane region" description="Helical" evidence="1">
    <location>
        <begin position="19"/>
        <end position="36"/>
    </location>
</feature>
<feature type="transmembrane region" description="Helical" evidence="1">
    <location>
        <begin position="48"/>
        <end position="66"/>
    </location>
</feature>
<comment type="caution">
    <text evidence="2">The sequence shown here is derived from an EMBL/GenBank/DDBJ whole genome shotgun (WGS) entry which is preliminary data.</text>
</comment>
<feature type="transmembrane region" description="Helical" evidence="1">
    <location>
        <begin position="78"/>
        <end position="96"/>
    </location>
</feature>
<keyword evidence="1" id="KW-0812">Transmembrane</keyword>
<evidence type="ECO:0000313" key="3">
    <source>
        <dbReference type="Proteomes" id="UP000668403"/>
    </source>
</evidence>
<feature type="transmembrane region" description="Helical" evidence="1">
    <location>
        <begin position="357"/>
        <end position="376"/>
    </location>
</feature>
<keyword evidence="3" id="KW-1185">Reference proteome</keyword>
<name>A0A939TKU9_9MICO</name>
<feature type="transmembrane region" description="Helical" evidence="1">
    <location>
        <begin position="382"/>
        <end position="401"/>
    </location>
</feature>
<feature type="transmembrane region" description="Helical" evidence="1">
    <location>
        <begin position="328"/>
        <end position="350"/>
    </location>
</feature>
<dbReference type="AlphaFoldDB" id="A0A939TKU9"/>
<feature type="transmembrane region" description="Helical" evidence="1">
    <location>
        <begin position="117"/>
        <end position="137"/>
    </location>
</feature>
<feature type="transmembrane region" description="Helical" evidence="1">
    <location>
        <begin position="200"/>
        <end position="223"/>
    </location>
</feature>
<protein>
    <submittedName>
        <fullName evidence="2">DUF3100 domain-containing protein</fullName>
    </submittedName>
</protein>
<dbReference type="EMBL" id="JAGFBF010000005">
    <property type="protein sequence ID" value="MBO2990656.1"/>
    <property type="molecule type" value="Genomic_DNA"/>
</dbReference>
<feature type="transmembrane region" description="Helical" evidence="1">
    <location>
        <begin position="235"/>
        <end position="260"/>
    </location>
</feature>
<keyword evidence="1" id="KW-1133">Transmembrane helix</keyword>
<evidence type="ECO:0000256" key="1">
    <source>
        <dbReference type="SAM" id="Phobius"/>
    </source>
</evidence>
<feature type="transmembrane region" description="Helical" evidence="1">
    <location>
        <begin position="413"/>
        <end position="436"/>
    </location>
</feature>
<gene>
    <name evidence="2" type="ORF">J4H85_11685</name>
</gene>
<reference evidence="2" key="1">
    <citation type="submission" date="2021-03" db="EMBL/GenBank/DDBJ databases">
        <title>Leucobacter chromiisoli sp. nov., isolated from chromium-containing soil of chemical plant.</title>
        <authorList>
            <person name="Xu Z."/>
        </authorList>
    </citation>
    <scope>NUCLEOTIDE SEQUENCE</scope>
    <source>
        <strain evidence="2">K 70/01</strain>
    </source>
</reference>
<organism evidence="2 3">
    <name type="scientific">Leucobacter tardus</name>
    <dbReference type="NCBI Taxonomy" id="501483"/>
    <lineage>
        <taxon>Bacteria</taxon>
        <taxon>Bacillati</taxon>
        <taxon>Actinomycetota</taxon>
        <taxon>Actinomycetes</taxon>
        <taxon>Micrococcales</taxon>
        <taxon>Microbacteriaceae</taxon>
        <taxon>Leucobacter</taxon>
    </lineage>
</organism>
<sequence length="444" mass="46954">MTPLTETQKISIAVGVRQIWPPALAALIMAVIAQAIGQRTLQLGPASIVFFPMVWGLLLAGFLSLQRIKRVSLDFQKIANLFVGIAVSILIARLAFNIGPNLSLLISAGPALLLQELGNVFGSLLFALPLAVLLRMGRATIGATFSLDREPSFGMVREKYGSDSDQFRGVLAMYVFGTLFGALYITFLASFLVTTGWFDALALAMGAGIGSGSMMAAGTGVIVDAFPAMESEIMGVAAVANLLATIGGVYLGIYISLPLADRFYHFLTRKSRAAEVAQDTPDTENNLELVAQLEEAARPVTAPLWITVPIVFLVGLTTASIVGEGLSWSIVAGYAVLTALVLLSEALAWLTRRKIAAIVWVTTIGAYISSPWFAWSGPLGEVVGSVDLLSIATAVLTFAGLSLGKDADLLKSVGWKIIPVGLVSLTAAFLLSTIIAEFTLGLWG</sequence>
<evidence type="ECO:0000313" key="2">
    <source>
        <dbReference type="EMBL" id="MBO2990656.1"/>
    </source>
</evidence>
<dbReference type="InterPro" id="IPR021450">
    <property type="entry name" value="DUF3100"/>
</dbReference>
<dbReference type="RefSeq" id="WP_208239818.1">
    <property type="nucleotide sequence ID" value="NZ_BAAAQU010000002.1"/>
</dbReference>
<dbReference type="Proteomes" id="UP000668403">
    <property type="component" value="Unassembled WGS sequence"/>
</dbReference>
<keyword evidence="1" id="KW-0472">Membrane</keyword>
<dbReference type="Pfam" id="PF11299">
    <property type="entry name" value="DUF3100"/>
    <property type="match status" value="1"/>
</dbReference>
<accession>A0A939TKU9</accession>
<feature type="transmembrane region" description="Helical" evidence="1">
    <location>
        <begin position="171"/>
        <end position="193"/>
    </location>
</feature>